<evidence type="ECO:0000313" key="7">
    <source>
        <dbReference type="EMBL" id="CEP61006.1"/>
    </source>
</evidence>
<dbReference type="STRING" id="1245769.A0A0C7N6K3"/>
<dbReference type="PROSITE" id="PS00344">
    <property type="entry name" value="GATA_ZN_FINGER_1"/>
    <property type="match status" value="1"/>
</dbReference>
<sequence>MLLAKNTYPEVLQAPSSQPRIKALHLNGHVSDVREPKSRATSTSTSHRKMPSLANILAVSPGPDENREHVSPRSPSFDKNRTLSPPISTGSPFDAKRSSPRPPPRHVAKLAPNRSHKLQSHARKASLDSLMTAVEAVETGRQIPNQRLPSYSSQHLLEWKARINNIFSLTTDIVRSLESWPTFSSSYGPNEYPLDRLSFHQVRDVVENSQQLVSETRAVLKLKRVRDDEACLARADTVNHAGPANYTYRPQHHASSLPGFDAMQLGSSQPQNAGMPKALAGTTIPSPADTRGTVLVKGAFTYPPTSGAGVKNNPVARSVDQTVNLNQAGTLNAADTTASIAKTIESPVHDEVRNERPSYAVQGMECVHCASTETPEWRRGPYGNRTVCNACGLFYCKIVKRFGVQKANLLMRYRRYTLPEDRRVPSRLVVPEYFVQKLEADKSLDHNFSAL</sequence>
<evidence type="ECO:0000256" key="2">
    <source>
        <dbReference type="ARBA" id="ARBA00022771"/>
    </source>
</evidence>
<dbReference type="OrthoDB" id="2162994at2759"/>
<dbReference type="PROSITE" id="PS50114">
    <property type="entry name" value="GATA_ZN_FINGER_2"/>
    <property type="match status" value="1"/>
</dbReference>
<organism evidence="7 8">
    <name type="scientific">Lachancea lanzarotensis</name>
    <dbReference type="NCBI Taxonomy" id="1245769"/>
    <lineage>
        <taxon>Eukaryota</taxon>
        <taxon>Fungi</taxon>
        <taxon>Dikarya</taxon>
        <taxon>Ascomycota</taxon>
        <taxon>Saccharomycotina</taxon>
        <taxon>Saccharomycetes</taxon>
        <taxon>Saccharomycetales</taxon>
        <taxon>Saccharomycetaceae</taxon>
        <taxon>Lachancea</taxon>
    </lineage>
</organism>
<dbReference type="GO" id="GO:0008270">
    <property type="term" value="F:zinc ion binding"/>
    <property type="evidence" value="ECO:0007669"/>
    <property type="project" value="UniProtKB-KW"/>
</dbReference>
<dbReference type="PANTHER" id="PTHR45658">
    <property type="entry name" value="GATA TRANSCRIPTION FACTOR"/>
    <property type="match status" value="1"/>
</dbReference>
<gene>
    <name evidence="7" type="ORF">LALA0_S02e04632g</name>
</gene>
<keyword evidence="2 4" id="KW-0863">Zinc-finger</keyword>
<dbReference type="SMART" id="SM00401">
    <property type="entry name" value="ZnF_GATA"/>
    <property type="match status" value="1"/>
</dbReference>
<dbReference type="Proteomes" id="UP000054304">
    <property type="component" value="Unassembled WGS sequence"/>
</dbReference>
<feature type="domain" description="GATA-type" evidence="6">
    <location>
        <begin position="360"/>
        <end position="395"/>
    </location>
</feature>
<feature type="region of interest" description="Disordered" evidence="5">
    <location>
        <begin position="26"/>
        <end position="120"/>
    </location>
</feature>
<evidence type="ECO:0000256" key="3">
    <source>
        <dbReference type="ARBA" id="ARBA00022833"/>
    </source>
</evidence>
<name>A0A0C7N6K3_9SACH</name>
<reference evidence="7 8" key="1">
    <citation type="submission" date="2014-12" db="EMBL/GenBank/DDBJ databases">
        <authorList>
            <person name="Neuveglise Cecile"/>
        </authorList>
    </citation>
    <scope>NUCLEOTIDE SEQUENCE [LARGE SCALE GENOMIC DNA]</scope>
    <source>
        <strain evidence="7 8">CBS 12615</strain>
    </source>
</reference>
<keyword evidence="3" id="KW-0862">Zinc</keyword>
<dbReference type="AlphaFoldDB" id="A0A0C7N6K3"/>
<dbReference type="Gene3D" id="3.30.50.10">
    <property type="entry name" value="Erythroid Transcription Factor GATA-1, subunit A"/>
    <property type="match status" value="1"/>
</dbReference>
<dbReference type="GeneID" id="34684419"/>
<keyword evidence="8" id="KW-1185">Reference proteome</keyword>
<evidence type="ECO:0000256" key="1">
    <source>
        <dbReference type="ARBA" id="ARBA00022723"/>
    </source>
</evidence>
<protein>
    <submittedName>
        <fullName evidence="7">LALA0S02e04632g1_1</fullName>
    </submittedName>
</protein>
<dbReference type="InterPro" id="IPR000679">
    <property type="entry name" value="Znf_GATA"/>
</dbReference>
<dbReference type="RefSeq" id="XP_022627244.1">
    <property type="nucleotide sequence ID" value="XM_022773749.1"/>
</dbReference>
<feature type="compositionally biased region" description="Polar residues" evidence="5">
    <location>
        <begin position="82"/>
        <end position="91"/>
    </location>
</feature>
<evidence type="ECO:0000256" key="5">
    <source>
        <dbReference type="SAM" id="MobiDB-lite"/>
    </source>
</evidence>
<feature type="compositionally biased region" description="Basic and acidic residues" evidence="5">
    <location>
        <begin position="64"/>
        <end position="81"/>
    </location>
</feature>
<dbReference type="HOGENOM" id="CLU_607004_0_0_1"/>
<dbReference type="SUPFAM" id="SSF57716">
    <property type="entry name" value="Glucocorticoid receptor-like (DNA-binding domain)"/>
    <property type="match status" value="1"/>
</dbReference>
<dbReference type="GO" id="GO:0043565">
    <property type="term" value="F:sequence-specific DNA binding"/>
    <property type="evidence" value="ECO:0007669"/>
    <property type="project" value="InterPro"/>
</dbReference>
<evidence type="ECO:0000313" key="8">
    <source>
        <dbReference type="Proteomes" id="UP000054304"/>
    </source>
</evidence>
<evidence type="ECO:0000256" key="4">
    <source>
        <dbReference type="PROSITE-ProRule" id="PRU00094"/>
    </source>
</evidence>
<accession>A0A0C7N6K3</accession>
<feature type="compositionally biased region" description="Basic residues" evidence="5">
    <location>
        <begin position="103"/>
        <end position="120"/>
    </location>
</feature>
<dbReference type="EMBL" id="LN736361">
    <property type="protein sequence ID" value="CEP61006.1"/>
    <property type="molecule type" value="Genomic_DNA"/>
</dbReference>
<dbReference type="GO" id="GO:0006355">
    <property type="term" value="P:regulation of DNA-templated transcription"/>
    <property type="evidence" value="ECO:0007669"/>
    <property type="project" value="InterPro"/>
</dbReference>
<keyword evidence="1" id="KW-0479">Metal-binding</keyword>
<evidence type="ECO:0000259" key="6">
    <source>
        <dbReference type="PROSITE" id="PS50114"/>
    </source>
</evidence>
<dbReference type="CDD" id="cd00202">
    <property type="entry name" value="ZnF_GATA"/>
    <property type="match status" value="1"/>
</dbReference>
<proteinExistence type="predicted"/>
<dbReference type="InterPro" id="IPR013088">
    <property type="entry name" value="Znf_NHR/GATA"/>
</dbReference>
<dbReference type="Pfam" id="PF00320">
    <property type="entry name" value="GATA"/>
    <property type="match status" value="1"/>
</dbReference>
<dbReference type="InterPro" id="IPR051140">
    <property type="entry name" value="GATA_TF"/>
</dbReference>